<evidence type="ECO:0000313" key="2">
    <source>
        <dbReference type="Proteomes" id="UP000199048"/>
    </source>
</evidence>
<organism evidence="1 2">
    <name type="scientific">Methylobacterium pseudosasicola</name>
    <dbReference type="NCBI Taxonomy" id="582667"/>
    <lineage>
        <taxon>Bacteria</taxon>
        <taxon>Pseudomonadati</taxon>
        <taxon>Pseudomonadota</taxon>
        <taxon>Alphaproteobacteria</taxon>
        <taxon>Hyphomicrobiales</taxon>
        <taxon>Methylobacteriaceae</taxon>
        <taxon>Methylobacterium</taxon>
    </lineage>
</organism>
<keyword evidence="2" id="KW-1185">Reference proteome</keyword>
<gene>
    <name evidence="1" type="ORF">SAMN05192568_101742</name>
</gene>
<dbReference type="AlphaFoldDB" id="A0A1I4MKM3"/>
<accession>A0A1I4MKM3</accession>
<protein>
    <submittedName>
        <fullName evidence="1">Uncharacterized protein</fullName>
    </submittedName>
</protein>
<name>A0A1I4MKM3_9HYPH</name>
<sequence length="31" mass="3337">MRRLAGFPIRHSPSTDTLNAEQAATVAVVRA</sequence>
<evidence type="ECO:0000313" key="1">
    <source>
        <dbReference type="EMBL" id="SFM03769.1"/>
    </source>
</evidence>
<dbReference type="STRING" id="582667.SAMN05192568_101742"/>
<dbReference type="EMBL" id="FOTK01000017">
    <property type="protein sequence ID" value="SFM03769.1"/>
    <property type="molecule type" value="Genomic_DNA"/>
</dbReference>
<proteinExistence type="predicted"/>
<dbReference type="Proteomes" id="UP000199048">
    <property type="component" value="Unassembled WGS sequence"/>
</dbReference>
<reference evidence="2" key="1">
    <citation type="submission" date="2016-10" db="EMBL/GenBank/DDBJ databases">
        <authorList>
            <person name="Varghese N."/>
            <person name="Submissions S."/>
        </authorList>
    </citation>
    <scope>NUCLEOTIDE SEQUENCE [LARGE SCALE GENOMIC DNA]</scope>
    <source>
        <strain evidence="2">BL36</strain>
    </source>
</reference>